<feature type="transmembrane region" description="Helical" evidence="1">
    <location>
        <begin position="6"/>
        <end position="32"/>
    </location>
</feature>
<dbReference type="EMBL" id="CP048914">
    <property type="protein sequence ID" value="QMS85320.1"/>
    <property type="molecule type" value="Genomic_DNA"/>
</dbReference>
<keyword evidence="1" id="KW-0812">Transmembrane</keyword>
<accession>A0A7L7KR66</accession>
<feature type="transmembrane region" description="Helical" evidence="1">
    <location>
        <begin position="52"/>
        <end position="73"/>
    </location>
</feature>
<dbReference type="RefSeq" id="WP_258877112.1">
    <property type="nucleotide sequence ID" value="NZ_CP048914.1"/>
</dbReference>
<reference evidence="2 3" key="1">
    <citation type="submission" date="2020-02" db="EMBL/GenBank/DDBJ databases">
        <authorList>
            <person name="Zheng R.K."/>
            <person name="Sun C.M."/>
        </authorList>
    </citation>
    <scope>NUCLEOTIDE SEQUENCE [LARGE SCALE GENOMIC DNA]</scope>
    <source>
        <strain evidence="3">zrk13</strain>
    </source>
</reference>
<gene>
    <name evidence="2" type="ORF">G4Z02_05990</name>
</gene>
<organism evidence="2 3">
    <name type="scientific">Candidatus Xianfuyuplasma coldseepsis</name>
    <dbReference type="NCBI Taxonomy" id="2782163"/>
    <lineage>
        <taxon>Bacteria</taxon>
        <taxon>Bacillati</taxon>
        <taxon>Mycoplasmatota</taxon>
        <taxon>Mollicutes</taxon>
        <taxon>Candidatus Izemoplasmatales</taxon>
        <taxon>Candidatus Izemoplasmataceae</taxon>
        <taxon>Candidatus Xianfuyuplasma</taxon>
    </lineage>
</organism>
<name>A0A7L7KR66_9MOLU</name>
<dbReference type="Proteomes" id="UP000514720">
    <property type="component" value="Chromosome"/>
</dbReference>
<evidence type="ECO:0000256" key="1">
    <source>
        <dbReference type="SAM" id="Phobius"/>
    </source>
</evidence>
<keyword evidence="1" id="KW-0472">Membrane</keyword>
<dbReference type="KEGG" id="xcl:G4Z02_05990"/>
<keyword evidence="3" id="KW-1185">Reference proteome</keyword>
<evidence type="ECO:0000313" key="2">
    <source>
        <dbReference type="EMBL" id="QMS85320.1"/>
    </source>
</evidence>
<evidence type="ECO:0000313" key="3">
    <source>
        <dbReference type="Proteomes" id="UP000514720"/>
    </source>
</evidence>
<protein>
    <submittedName>
        <fullName evidence="2">Uncharacterized protein</fullName>
    </submittedName>
</protein>
<dbReference type="AlphaFoldDB" id="A0A7L7KR66"/>
<sequence length="77" mass="8896">MNFGDWMYVLIGGYLIIMGLTGINLTLIWITFTLRIKFIDMEYIYGRTGARVIFILLGAALLVFRFVLSKYLFSFGL</sequence>
<keyword evidence="1" id="KW-1133">Transmembrane helix</keyword>
<proteinExistence type="predicted"/>